<dbReference type="GO" id="GO:0006261">
    <property type="term" value="P:DNA-templated DNA replication"/>
    <property type="evidence" value="ECO:0007669"/>
    <property type="project" value="InterPro"/>
</dbReference>
<keyword evidence="3" id="KW-1185">Reference proteome</keyword>
<evidence type="ECO:0000313" key="3">
    <source>
        <dbReference type="Proteomes" id="UP000001307"/>
    </source>
</evidence>
<evidence type="ECO:0000313" key="2">
    <source>
        <dbReference type="EMBL" id="CBY07934.1"/>
    </source>
</evidence>
<reference evidence="2" key="1">
    <citation type="journal article" date="2010" name="Science">
        <title>Plasticity of animal genome architecture unmasked by rapid evolution of a pelagic tunicate.</title>
        <authorList>
            <person name="Denoeud F."/>
            <person name="Henriet S."/>
            <person name="Mungpakdee S."/>
            <person name="Aury J.M."/>
            <person name="Da Silva C."/>
            <person name="Brinkmann H."/>
            <person name="Mikhaleva J."/>
            <person name="Olsen L.C."/>
            <person name="Jubin C."/>
            <person name="Canestro C."/>
            <person name="Bouquet J.M."/>
            <person name="Danks G."/>
            <person name="Poulain J."/>
            <person name="Campsteijn C."/>
            <person name="Adamski M."/>
            <person name="Cross I."/>
            <person name="Yadetie F."/>
            <person name="Muffato M."/>
            <person name="Louis A."/>
            <person name="Butcher S."/>
            <person name="Tsagkogeorga G."/>
            <person name="Konrad A."/>
            <person name="Singh S."/>
            <person name="Jensen M.F."/>
            <person name="Cong E.H."/>
            <person name="Eikeseth-Otteraa H."/>
            <person name="Noel B."/>
            <person name="Anthouard V."/>
            <person name="Porcel B.M."/>
            <person name="Kachouri-Lafond R."/>
            <person name="Nishino A."/>
            <person name="Ugolini M."/>
            <person name="Chourrout P."/>
            <person name="Nishida H."/>
            <person name="Aasland R."/>
            <person name="Huzurbazar S."/>
            <person name="Westhof E."/>
            <person name="Delsuc F."/>
            <person name="Lehrach H."/>
            <person name="Reinhardt R."/>
            <person name="Weissenbach J."/>
            <person name="Roy S.W."/>
            <person name="Artiguenave F."/>
            <person name="Postlethwait J.H."/>
            <person name="Manak J.R."/>
            <person name="Thompson E.M."/>
            <person name="Jaillon O."/>
            <person name="Du Pasquier L."/>
            <person name="Boudinot P."/>
            <person name="Liberles D.A."/>
            <person name="Volff J.N."/>
            <person name="Philippe H."/>
            <person name="Lenhard B."/>
            <person name="Roest Crollius H."/>
            <person name="Wincker P."/>
            <person name="Chourrout D."/>
        </authorList>
    </citation>
    <scope>NUCLEOTIDE SEQUENCE [LARGE SCALE GENOMIC DNA]</scope>
</reference>
<dbReference type="OrthoDB" id="338231at2759"/>
<protein>
    <submittedName>
        <fullName evidence="2">Uncharacterized protein</fullName>
    </submittedName>
</protein>
<evidence type="ECO:0000256" key="1">
    <source>
        <dbReference type="SAM" id="MobiDB-lite"/>
    </source>
</evidence>
<dbReference type="InParanoid" id="E4X6S7"/>
<dbReference type="InterPro" id="IPR036224">
    <property type="entry name" value="GINS_bundle-like_dom_sf"/>
</dbReference>
<dbReference type="Gene3D" id="1.20.58.1030">
    <property type="match status" value="1"/>
</dbReference>
<dbReference type="GO" id="GO:0000727">
    <property type="term" value="P:double-strand break repair via break-induced replication"/>
    <property type="evidence" value="ECO:0007669"/>
    <property type="project" value="TreeGrafter"/>
</dbReference>
<dbReference type="InterPro" id="IPR008591">
    <property type="entry name" value="GINS_Sld5"/>
</dbReference>
<dbReference type="AlphaFoldDB" id="E4X6S7"/>
<dbReference type="SUPFAM" id="SSF158573">
    <property type="entry name" value="GINS helical bundle-like"/>
    <property type="match status" value="1"/>
</dbReference>
<dbReference type="PANTHER" id="PTHR21206">
    <property type="entry name" value="SLD5 PROTEIN"/>
    <property type="match status" value="1"/>
</dbReference>
<gene>
    <name evidence="2" type="ORF">GSOID_T00003296001</name>
</gene>
<sequence length="107" mass="11990">MLSQGDTVQDAGSPMNVSVNEQDQSGTESEESSEEELTPEIIYNRLKLSWMNERIAPELLPNDEDVTENAKNLIDGMKQNLAGGRRGIADIKYSIHAFEVERTRVHT</sequence>
<name>E4X6S7_OIKDI</name>
<feature type="region of interest" description="Disordered" evidence="1">
    <location>
        <begin position="1"/>
        <end position="38"/>
    </location>
</feature>
<organism evidence="2">
    <name type="scientific">Oikopleura dioica</name>
    <name type="common">Tunicate</name>
    <dbReference type="NCBI Taxonomy" id="34765"/>
    <lineage>
        <taxon>Eukaryota</taxon>
        <taxon>Metazoa</taxon>
        <taxon>Chordata</taxon>
        <taxon>Tunicata</taxon>
        <taxon>Appendicularia</taxon>
        <taxon>Copelata</taxon>
        <taxon>Oikopleuridae</taxon>
        <taxon>Oikopleura</taxon>
    </lineage>
</organism>
<dbReference type="PANTHER" id="PTHR21206:SF0">
    <property type="entry name" value="DNA REPLICATION COMPLEX GINS PROTEIN SLD5"/>
    <property type="match status" value="1"/>
</dbReference>
<feature type="compositionally biased region" description="Polar residues" evidence="1">
    <location>
        <begin position="15"/>
        <end position="27"/>
    </location>
</feature>
<proteinExistence type="predicted"/>
<dbReference type="GO" id="GO:0000811">
    <property type="term" value="C:GINS complex"/>
    <property type="evidence" value="ECO:0007669"/>
    <property type="project" value="TreeGrafter"/>
</dbReference>
<dbReference type="Proteomes" id="UP000001307">
    <property type="component" value="Unassembled WGS sequence"/>
</dbReference>
<dbReference type="EMBL" id="FN653027">
    <property type="protein sequence ID" value="CBY07934.1"/>
    <property type="molecule type" value="Genomic_DNA"/>
</dbReference>
<feature type="compositionally biased region" description="Acidic residues" evidence="1">
    <location>
        <begin position="28"/>
        <end position="38"/>
    </location>
</feature>
<accession>E4X6S7</accession>